<protein>
    <submittedName>
        <fullName evidence="3">Haloacid dehalogenase type II</fullName>
    </submittedName>
</protein>
<organism evidence="3 4">
    <name type="scientific">Halomarina halobia</name>
    <dbReference type="NCBI Taxonomy" id="3033386"/>
    <lineage>
        <taxon>Archaea</taxon>
        <taxon>Methanobacteriati</taxon>
        <taxon>Methanobacteriota</taxon>
        <taxon>Stenosarchaea group</taxon>
        <taxon>Halobacteria</taxon>
        <taxon>Halobacteriales</taxon>
        <taxon>Natronomonadaceae</taxon>
        <taxon>Halomarina</taxon>
    </lineage>
</organism>
<dbReference type="SUPFAM" id="SSF56784">
    <property type="entry name" value="HAD-like"/>
    <property type="match status" value="1"/>
</dbReference>
<dbReference type="RefSeq" id="WP_276306643.1">
    <property type="nucleotide sequence ID" value="NZ_CP119993.1"/>
</dbReference>
<dbReference type="GeneID" id="79317301"/>
<keyword evidence="2" id="KW-0378">Hydrolase</keyword>
<evidence type="ECO:0000256" key="2">
    <source>
        <dbReference type="ARBA" id="ARBA00022801"/>
    </source>
</evidence>
<dbReference type="EMBL" id="JBHTBF010000003">
    <property type="protein sequence ID" value="MFC7318515.1"/>
    <property type="molecule type" value="Genomic_DNA"/>
</dbReference>
<comment type="similarity">
    <text evidence="1">Belongs to the HAD-like hydrolase superfamily. S-2-haloalkanoic acid dehalogenase family.</text>
</comment>
<dbReference type="InterPro" id="IPR036412">
    <property type="entry name" value="HAD-like_sf"/>
</dbReference>
<sequence>MDPELVTTVTVDSYSTLVDIDSQEPALNEYVDDIEDAASVSQLWRSQYLQYSMIANDIDAYRPFWDLIGQGLRYALEAHGHDVPEGVRDDIRRTVYEERLAVFEDVTDGIGRLTDAGYEVYVLSNGTPEMLAHLIEAADLEEVVTDAISADEVETYKPDAAIYHHAADRTGTPIGEILHASGGTMRDVWGAKHAGMQTAWVSRPDRYLPTESLGPAPDLVVEDFHDLADRLL</sequence>
<reference evidence="3 4" key="1">
    <citation type="journal article" date="2019" name="Int. J. Syst. Evol. Microbiol.">
        <title>The Global Catalogue of Microorganisms (GCM) 10K type strain sequencing project: providing services to taxonomists for standard genome sequencing and annotation.</title>
        <authorList>
            <consortium name="The Broad Institute Genomics Platform"/>
            <consortium name="The Broad Institute Genome Sequencing Center for Infectious Disease"/>
            <person name="Wu L."/>
            <person name="Ma J."/>
        </authorList>
    </citation>
    <scope>NUCLEOTIDE SEQUENCE [LARGE SCALE GENOMIC DNA]</scope>
    <source>
        <strain evidence="3 4">PSR21</strain>
    </source>
</reference>
<dbReference type="SFLD" id="SFLDG01129">
    <property type="entry name" value="C1.5:_HAD__Beta-PGM__Phosphata"/>
    <property type="match status" value="1"/>
</dbReference>
<dbReference type="SFLD" id="SFLDS00003">
    <property type="entry name" value="Haloacid_Dehalogenase"/>
    <property type="match status" value="1"/>
</dbReference>
<accession>A0ABD6AE99</accession>
<dbReference type="InterPro" id="IPR023214">
    <property type="entry name" value="HAD_sf"/>
</dbReference>
<dbReference type="Gene3D" id="1.10.150.240">
    <property type="entry name" value="Putative phosphatase, domain 2"/>
    <property type="match status" value="1"/>
</dbReference>
<evidence type="ECO:0000313" key="4">
    <source>
        <dbReference type="Proteomes" id="UP001596547"/>
    </source>
</evidence>
<dbReference type="PANTHER" id="PTHR43316:SF3">
    <property type="entry name" value="HALOACID DEHALOGENASE, TYPE II (AFU_ORTHOLOGUE AFUA_2G07750)-RELATED"/>
    <property type="match status" value="1"/>
</dbReference>
<comment type="caution">
    <text evidence="3">The sequence shown here is derived from an EMBL/GenBank/DDBJ whole genome shotgun (WGS) entry which is preliminary data.</text>
</comment>
<name>A0ABD6AE99_9EURY</name>
<dbReference type="GO" id="GO:0016787">
    <property type="term" value="F:hydrolase activity"/>
    <property type="evidence" value="ECO:0007669"/>
    <property type="project" value="UniProtKB-KW"/>
</dbReference>
<dbReference type="InterPro" id="IPR006439">
    <property type="entry name" value="HAD-SF_hydro_IA"/>
</dbReference>
<evidence type="ECO:0000256" key="1">
    <source>
        <dbReference type="ARBA" id="ARBA00008106"/>
    </source>
</evidence>
<proteinExistence type="inferred from homology"/>
<dbReference type="PANTHER" id="PTHR43316">
    <property type="entry name" value="HYDROLASE, HALOACID DELAHOGENASE-RELATED"/>
    <property type="match status" value="1"/>
</dbReference>
<gene>
    <name evidence="3" type="ORF">ACFQPE_17195</name>
</gene>
<dbReference type="Pfam" id="PF00702">
    <property type="entry name" value="Hydrolase"/>
    <property type="match status" value="1"/>
</dbReference>
<dbReference type="NCBIfam" id="TIGR01428">
    <property type="entry name" value="HAD_type_II"/>
    <property type="match status" value="1"/>
</dbReference>
<dbReference type="Gene3D" id="3.40.50.1000">
    <property type="entry name" value="HAD superfamily/HAD-like"/>
    <property type="match status" value="1"/>
</dbReference>
<dbReference type="Proteomes" id="UP001596547">
    <property type="component" value="Unassembled WGS sequence"/>
</dbReference>
<dbReference type="InterPro" id="IPR006328">
    <property type="entry name" value="2-HAD"/>
</dbReference>
<keyword evidence="4" id="KW-1185">Reference proteome</keyword>
<dbReference type="InterPro" id="IPR023198">
    <property type="entry name" value="PGP-like_dom2"/>
</dbReference>
<dbReference type="AlphaFoldDB" id="A0ABD6AE99"/>
<dbReference type="InterPro" id="IPR051540">
    <property type="entry name" value="S-2-haloacid_dehalogenase"/>
</dbReference>
<dbReference type="PRINTS" id="PR00413">
    <property type="entry name" value="HADHALOGNASE"/>
</dbReference>
<evidence type="ECO:0000313" key="3">
    <source>
        <dbReference type="EMBL" id="MFC7318515.1"/>
    </source>
</evidence>